<dbReference type="InterPro" id="IPR001466">
    <property type="entry name" value="Beta-lactam-related"/>
</dbReference>
<dbReference type="EMBL" id="KV744964">
    <property type="protein sequence ID" value="OCK80346.1"/>
    <property type="molecule type" value="Genomic_DNA"/>
</dbReference>
<feature type="domain" description="Beta-lactamase-related" evidence="3">
    <location>
        <begin position="26"/>
        <end position="392"/>
    </location>
</feature>
<reference evidence="4 5" key="1">
    <citation type="journal article" date="2016" name="Nat. Commun.">
        <title>Ectomycorrhizal ecology is imprinted in the genome of the dominant symbiotic fungus Cenococcum geophilum.</title>
        <authorList>
            <consortium name="DOE Joint Genome Institute"/>
            <person name="Peter M."/>
            <person name="Kohler A."/>
            <person name="Ohm R.A."/>
            <person name="Kuo A."/>
            <person name="Krutzmann J."/>
            <person name="Morin E."/>
            <person name="Arend M."/>
            <person name="Barry K.W."/>
            <person name="Binder M."/>
            <person name="Choi C."/>
            <person name="Clum A."/>
            <person name="Copeland A."/>
            <person name="Grisel N."/>
            <person name="Haridas S."/>
            <person name="Kipfer T."/>
            <person name="LaButti K."/>
            <person name="Lindquist E."/>
            <person name="Lipzen A."/>
            <person name="Maire R."/>
            <person name="Meier B."/>
            <person name="Mihaltcheva S."/>
            <person name="Molinier V."/>
            <person name="Murat C."/>
            <person name="Poggeler S."/>
            <person name="Quandt C.A."/>
            <person name="Sperisen C."/>
            <person name="Tritt A."/>
            <person name="Tisserant E."/>
            <person name="Crous P.W."/>
            <person name="Henrissat B."/>
            <person name="Nehls U."/>
            <person name="Egli S."/>
            <person name="Spatafora J.W."/>
            <person name="Grigoriev I.V."/>
            <person name="Martin F.M."/>
        </authorList>
    </citation>
    <scope>NUCLEOTIDE SEQUENCE [LARGE SCALE GENOMIC DNA]</scope>
    <source>
        <strain evidence="4 5">CBS 459.81</strain>
    </source>
</reference>
<protein>
    <submittedName>
        <fullName evidence="4">Beta-lactamase/transpeptidase-like protein</fullName>
    </submittedName>
</protein>
<keyword evidence="2" id="KW-0378">Hydrolase</keyword>
<dbReference type="PANTHER" id="PTHR43283:SF17">
    <property type="entry name" value="(LOVD), PUTATIVE (AFU_ORTHOLOGUE AFUA_5G00920)-RELATED"/>
    <property type="match status" value="1"/>
</dbReference>
<sequence length="406" mass="44855">MPTFTLTEELDIILNKFTSIVPNHLRGAAFSAVDRNGAIIYSRAMGSRSIENTEQLPLQLDSTMWVGSITKLQTVMACMIAIEQGLFTLETNVREVVPELADIELLVGFEESEKFPRKPITKKVSSPITLRQLITHTSGMIYDYGHDGLKEWSAYHNITDNTFSGSLKGYQKPLIYEPGQGWAYSPGMDWAGRMIEITSGLSLEQFLKQNIWDKLGMTSTTFRPDLHPDIQARRMAMAARNRATGEITKGVVPQEAQGSFAKDCCGGVGLYSTIEDCTKVLQALISRDEKIMSKDSYEMLVVPQLPTNDHFLEVIRGVGQGHLGQTWPKGAEGTFGFGSSIAGQDFPGRRLKGSCNWSGMPGTHCWIDNESGVGGMLTTQILPPGDPMVTELLLELEKALYKHLRG</sequence>
<evidence type="ECO:0000313" key="4">
    <source>
        <dbReference type="EMBL" id="OCK80346.1"/>
    </source>
</evidence>
<evidence type="ECO:0000259" key="3">
    <source>
        <dbReference type="Pfam" id="PF00144"/>
    </source>
</evidence>
<dbReference type="PANTHER" id="PTHR43283">
    <property type="entry name" value="BETA-LACTAMASE-RELATED"/>
    <property type="match status" value="1"/>
</dbReference>
<accession>A0A8E2EAC6</accession>
<dbReference type="SUPFAM" id="SSF56601">
    <property type="entry name" value="beta-lactamase/transpeptidase-like"/>
    <property type="match status" value="1"/>
</dbReference>
<dbReference type="AlphaFoldDB" id="A0A8E2EAC6"/>
<dbReference type="Gene3D" id="3.40.710.10">
    <property type="entry name" value="DD-peptidase/beta-lactamase superfamily"/>
    <property type="match status" value="1"/>
</dbReference>
<dbReference type="Proteomes" id="UP000250266">
    <property type="component" value="Unassembled WGS sequence"/>
</dbReference>
<dbReference type="Pfam" id="PF00144">
    <property type="entry name" value="Beta-lactamase"/>
    <property type="match status" value="1"/>
</dbReference>
<proteinExistence type="inferred from homology"/>
<dbReference type="InterPro" id="IPR050789">
    <property type="entry name" value="Diverse_Enzym_Activities"/>
</dbReference>
<dbReference type="OrthoDB" id="428260at2759"/>
<evidence type="ECO:0000256" key="1">
    <source>
        <dbReference type="ARBA" id="ARBA00009009"/>
    </source>
</evidence>
<name>A0A8E2EAC6_9PEZI</name>
<evidence type="ECO:0000313" key="5">
    <source>
        <dbReference type="Proteomes" id="UP000250266"/>
    </source>
</evidence>
<organism evidence="4 5">
    <name type="scientific">Lepidopterella palustris CBS 459.81</name>
    <dbReference type="NCBI Taxonomy" id="1314670"/>
    <lineage>
        <taxon>Eukaryota</taxon>
        <taxon>Fungi</taxon>
        <taxon>Dikarya</taxon>
        <taxon>Ascomycota</taxon>
        <taxon>Pezizomycotina</taxon>
        <taxon>Dothideomycetes</taxon>
        <taxon>Pleosporomycetidae</taxon>
        <taxon>Mytilinidiales</taxon>
        <taxon>Argynnaceae</taxon>
        <taxon>Lepidopterella</taxon>
    </lineage>
</organism>
<evidence type="ECO:0000256" key="2">
    <source>
        <dbReference type="ARBA" id="ARBA00022801"/>
    </source>
</evidence>
<keyword evidence="5" id="KW-1185">Reference proteome</keyword>
<dbReference type="InterPro" id="IPR012338">
    <property type="entry name" value="Beta-lactam/transpept-like"/>
</dbReference>
<gene>
    <name evidence="4" type="ORF">K432DRAFT_297864</name>
</gene>
<dbReference type="GO" id="GO:0016787">
    <property type="term" value="F:hydrolase activity"/>
    <property type="evidence" value="ECO:0007669"/>
    <property type="project" value="UniProtKB-KW"/>
</dbReference>
<comment type="similarity">
    <text evidence="1">Belongs to the class-A beta-lactamase family.</text>
</comment>